<evidence type="ECO:0000256" key="2">
    <source>
        <dbReference type="ARBA" id="ARBA00022729"/>
    </source>
</evidence>
<evidence type="ECO:0000256" key="4">
    <source>
        <dbReference type="SAM" id="SignalP"/>
    </source>
</evidence>
<dbReference type="AlphaFoldDB" id="A0ABD0TAR1"/>
<dbReference type="InterPro" id="IPR031311">
    <property type="entry name" value="CHIT_BIND_RR_consensus"/>
</dbReference>
<dbReference type="PROSITE" id="PS51155">
    <property type="entry name" value="CHIT_BIND_RR_2"/>
    <property type="match status" value="1"/>
</dbReference>
<dbReference type="InterPro" id="IPR050468">
    <property type="entry name" value="Cuticle_Struct_Prot"/>
</dbReference>
<feature type="signal peptide" evidence="4">
    <location>
        <begin position="1"/>
        <end position="19"/>
    </location>
</feature>
<evidence type="ECO:0000256" key="3">
    <source>
        <dbReference type="PROSITE-ProRule" id="PRU00497"/>
    </source>
</evidence>
<dbReference type="InterPro" id="IPR000618">
    <property type="entry name" value="Insect_cuticle"/>
</dbReference>
<evidence type="ECO:0000256" key="1">
    <source>
        <dbReference type="ARBA" id="ARBA00022460"/>
    </source>
</evidence>
<dbReference type="PANTHER" id="PTHR10380">
    <property type="entry name" value="CUTICLE PROTEIN"/>
    <property type="match status" value="1"/>
</dbReference>
<feature type="chain" id="PRO_5044848688" evidence="4">
    <location>
        <begin position="20"/>
        <end position="273"/>
    </location>
</feature>
<keyword evidence="2 4" id="KW-0732">Signal</keyword>
<keyword evidence="1 3" id="KW-0193">Cuticle</keyword>
<organism evidence="5 6">
    <name type="scientific">Loxostege sticticalis</name>
    <name type="common">Beet webworm moth</name>
    <dbReference type="NCBI Taxonomy" id="481309"/>
    <lineage>
        <taxon>Eukaryota</taxon>
        <taxon>Metazoa</taxon>
        <taxon>Ecdysozoa</taxon>
        <taxon>Arthropoda</taxon>
        <taxon>Hexapoda</taxon>
        <taxon>Insecta</taxon>
        <taxon>Pterygota</taxon>
        <taxon>Neoptera</taxon>
        <taxon>Endopterygota</taxon>
        <taxon>Lepidoptera</taxon>
        <taxon>Glossata</taxon>
        <taxon>Ditrysia</taxon>
        <taxon>Pyraloidea</taxon>
        <taxon>Crambidae</taxon>
        <taxon>Pyraustinae</taxon>
        <taxon>Loxostege</taxon>
    </lineage>
</organism>
<proteinExistence type="predicted"/>
<dbReference type="PRINTS" id="PR00947">
    <property type="entry name" value="CUTICLE"/>
</dbReference>
<reference evidence="5 6" key="1">
    <citation type="submission" date="2024-06" db="EMBL/GenBank/DDBJ databases">
        <title>A chromosome-level genome assembly of beet webworm, Loxostege sticticalis.</title>
        <authorList>
            <person name="Zhang Y."/>
        </authorList>
    </citation>
    <scope>NUCLEOTIDE SEQUENCE [LARGE SCALE GENOMIC DNA]</scope>
    <source>
        <strain evidence="5">AQ028</strain>
        <tissue evidence="5">Male pupae</tissue>
    </source>
</reference>
<dbReference type="Proteomes" id="UP001549921">
    <property type="component" value="Unassembled WGS sequence"/>
</dbReference>
<dbReference type="PROSITE" id="PS00233">
    <property type="entry name" value="CHIT_BIND_RR_1"/>
    <property type="match status" value="1"/>
</dbReference>
<evidence type="ECO:0000313" key="5">
    <source>
        <dbReference type="EMBL" id="KAL0840384.1"/>
    </source>
</evidence>
<dbReference type="PANTHER" id="PTHR10380:SF200">
    <property type="entry name" value="CUTICULAR PROTEIN 49AB-RELATED"/>
    <property type="match status" value="1"/>
</dbReference>
<protein>
    <submittedName>
        <fullName evidence="5">Uncharacterized protein</fullName>
    </submittedName>
</protein>
<name>A0ABD0TAR1_LOXSC</name>
<sequence length="273" mass="29894">MKPVVFAVLALAVLSFSSAEDDGQYRPEKYGADDGRYRPSDEGRYYGVKDNTYKYYNTVGNNYQSLIARNGKYDSIYSAYQPYYVKAYSPFQQLVTPFVNYGAESGFDQYPFPSSLAAVTYRPPVVPVVSTVSPVVSSLAPVVSTVSPVAFASTPKPIVYPAPVKPIVYSATPKPIVYAKSVPVSIPVYAKAHQYHNEGSARIIQQSADIDPNAYRYAFETENGIAAEEVGSNNGAGTIARGFYEYVGDDGRKYRVDYTADENGFHPSGAHLP</sequence>
<gene>
    <name evidence="5" type="ORF">ABMA28_015641</name>
</gene>
<dbReference type="GO" id="GO:0042302">
    <property type="term" value="F:structural constituent of cuticle"/>
    <property type="evidence" value="ECO:0007669"/>
    <property type="project" value="UniProtKB-UniRule"/>
</dbReference>
<accession>A0ABD0TAR1</accession>
<dbReference type="Pfam" id="PF00379">
    <property type="entry name" value="Chitin_bind_4"/>
    <property type="match status" value="1"/>
</dbReference>
<dbReference type="EMBL" id="JBEDNZ010000007">
    <property type="protein sequence ID" value="KAL0840384.1"/>
    <property type="molecule type" value="Genomic_DNA"/>
</dbReference>
<comment type="caution">
    <text evidence="5">The sequence shown here is derived from an EMBL/GenBank/DDBJ whole genome shotgun (WGS) entry which is preliminary data.</text>
</comment>
<evidence type="ECO:0000313" key="6">
    <source>
        <dbReference type="Proteomes" id="UP001549921"/>
    </source>
</evidence>